<dbReference type="Proteomes" id="UP000186817">
    <property type="component" value="Unassembled WGS sequence"/>
</dbReference>
<comment type="caution">
    <text evidence="1">The sequence shown here is derived from an EMBL/GenBank/DDBJ whole genome shotgun (WGS) entry which is preliminary data.</text>
</comment>
<gene>
    <name evidence="1" type="ORF">AK812_SmicGene13407</name>
</gene>
<proteinExistence type="predicted"/>
<feature type="non-terminal residue" evidence="1">
    <location>
        <position position="47"/>
    </location>
</feature>
<accession>A0A1Q9E883</accession>
<evidence type="ECO:0000313" key="2">
    <source>
        <dbReference type="Proteomes" id="UP000186817"/>
    </source>
</evidence>
<keyword evidence="2" id="KW-1185">Reference proteome</keyword>
<name>A0A1Q9E883_SYMMI</name>
<sequence length="47" mass="5524">MQAVVVDTFAEVRESDVLNLAQELDHNLEIDKKILQKIFERLDIKQK</sequence>
<protein>
    <submittedName>
        <fullName evidence="1">Uncharacterized protein</fullName>
    </submittedName>
</protein>
<evidence type="ECO:0000313" key="1">
    <source>
        <dbReference type="EMBL" id="OLQ03638.1"/>
    </source>
</evidence>
<reference evidence="1 2" key="1">
    <citation type="submission" date="2016-02" db="EMBL/GenBank/DDBJ databases">
        <title>Genome analysis of coral dinoflagellate symbionts highlights evolutionary adaptations to a symbiotic lifestyle.</title>
        <authorList>
            <person name="Aranda M."/>
            <person name="Li Y."/>
            <person name="Liew Y.J."/>
            <person name="Baumgarten S."/>
            <person name="Simakov O."/>
            <person name="Wilson M."/>
            <person name="Piel J."/>
            <person name="Ashoor H."/>
            <person name="Bougouffa S."/>
            <person name="Bajic V.B."/>
            <person name="Ryu T."/>
            <person name="Ravasi T."/>
            <person name="Bayer T."/>
            <person name="Micklem G."/>
            <person name="Kim H."/>
            <person name="Bhak J."/>
            <person name="Lajeunesse T.C."/>
            <person name="Voolstra C.R."/>
        </authorList>
    </citation>
    <scope>NUCLEOTIDE SEQUENCE [LARGE SCALE GENOMIC DNA]</scope>
    <source>
        <strain evidence="1 2">CCMP2467</strain>
    </source>
</reference>
<dbReference type="AlphaFoldDB" id="A0A1Q9E883"/>
<organism evidence="1 2">
    <name type="scientific">Symbiodinium microadriaticum</name>
    <name type="common">Dinoflagellate</name>
    <name type="synonym">Zooxanthella microadriatica</name>
    <dbReference type="NCBI Taxonomy" id="2951"/>
    <lineage>
        <taxon>Eukaryota</taxon>
        <taxon>Sar</taxon>
        <taxon>Alveolata</taxon>
        <taxon>Dinophyceae</taxon>
        <taxon>Suessiales</taxon>
        <taxon>Symbiodiniaceae</taxon>
        <taxon>Symbiodinium</taxon>
    </lineage>
</organism>
<dbReference type="EMBL" id="LSRX01000231">
    <property type="protein sequence ID" value="OLQ03638.1"/>
    <property type="molecule type" value="Genomic_DNA"/>
</dbReference>